<dbReference type="EMBL" id="CP007457">
    <property type="protein sequence ID" value="AIZ16754.1"/>
    <property type="molecule type" value="Genomic_DNA"/>
</dbReference>
<feature type="compositionally biased region" description="Basic and acidic residues" evidence="1">
    <location>
        <begin position="67"/>
        <end position="77"/>
    </location>
</feature>
<evidence type="ECO:0000256" key="1">
    <source>
        <dbReference type="SAM" id="MobiDB-lite"/>
    </source>
</evidence>
<organism evidence="3 4">
    <name type="scientific">Bifidobacterium pseudolongum PV8-2</name>
    <dbReference type="NCBI Taxonomy" id="1447715"/>
    <lineage>
        <taxon>Bacteria</taxon>
        <taxon>Bacillati</taxon>
        <taxon>Actinomycetota</taxon>
        <taxon>Actinomycetes</taxon>
        <taxon>Bifidobacteriales</taxon>
        <taxon>Bifidobacteriaceae</taxon>
        <taxon>Bifidobacterium</taxon>
    </lineage>
</organism>
<gene>
    <name evidence="3" type="ORF">AH67_07405</name>
</gene>
<keyword evidence="4" id="KW-1185">Reference proteome</keyword>
<dbReference type="KEGG" id="bpsp:AH67_07405"/>
<dbReference type="InterPro" id="IPR050228">
    <property type="entry name" value="Carboxylesterase_BioH"/>
</dbReference>
<evidence type="ECO:0000313" key="3">
    <source>
        <dbReference type="EMBL" id="AIZ16754.1"/>
    </source>
</evidence>
<dbReference type="OrthoDB" id="495620at2"/>
<dbReference type="GO" id="GO:0016787">
    <property type="term" value="F:hydrolase activity"/>
    <property type="evidence" value="ECO:0007669"/>
    <property type="project" value="UniProtKB-KW"/>
</dbReference>
<dbReference type="Proteomes" id="UP000030636">
    <property type="component" value="Chromosome"/>
</dbReference>
<feature type="domain" description="AB hydrolase-1" evidence="2">
    <location>
        <begin position="18"/>
        <end position="273"/>
    </location>
</feature>
<dbReference type="PANTHER" id="PTHR43194:SF5">
    <property type="entry name" value="PIMELOYL-[ACYL-CARRIER PROTEIN] METHYL ESTER ESTERASE"/>
    <property type="match status" value="1"/>
</dbReference>
<dbReference type="HOGENOM" id="CLU_020336_50_4_11"/>
<reference evidence="3 4" key="1">
    <citation type="journal article" date="2015" name="Genome Announc.">
        <title>Bifidobacterium pseudolongum Strain PV8-2, Isolated from a Stool Sample of an Anemic Kenyan Infant.</title>
        <authorList>
            <person name="Vazquez-Gutierrez P."/>
            <person name="Lacroix C."/>
            <person name="Chassard C."/>
            <person name="Klumpp J."/>
            <person name="Stevens M.J."/>
            <person name="Jans C."/>
        </authorList>
    </citation>
    <scope>NUCLEOTIDE SEQUENCE [LARGE SCALE GENOMIC DNA]</scope>
    <source>
        <strain evidence="3 4">PV8-2</strain>
    </source>
</reference>
<protein>
    <submittedName>
        <fullName evidence="3">Alpha/beta hydrolase</fullName>
    </submittedName>
</protein>
<dbReference type="STRING" id="1447715.AH67_07405"/>
<dbReference type="AlphaFoldDB" id="A0A0A7ID65"/>
<evidence type="ECO:0000259" key="2">
    <source>
        <dbReference type="Pfam" id="PF12697"/>
    </source>
</evidence>
<name>A0A0A7ID65_9BIFI</name>
<dbReference type="SUPFAM" id="SSF53474">
    <property type="entry name" value="alpha/beta-Hydrolases"/>
    <property type="match status" value="1"/>
</dbReference>
<sequence>MALTIENHVYREGEGIPLILVHGFPVDHRMWDRCATALMEMSDAQECTQYPIWAPDMPGAGASSVPRPEDSGARAEDGALPDALDLMADAYVDLLHAAGYGQAIWAGLSMGGYLVLDVQRRHPEAVAGMALLDTKGDADAPASRAHRIEIARECVQRHTTDPVMFFTEVQPGDSTVKQSPEYISQFSTWIREQQPAGIAWRELMAAGRPDLNDQFARITAPAAVICGENDPSSAPAVMEPLARAMTGTDVAMTEIEDCGHFSAWERPDIVAQALHGLIARVPRVIAAE</sequence>
<feature type="region of interest" description="Disordered" evidence="1">
    <location>
        <begin position="58"/>
        <end position="77"/>
    </location>
</feature>
<evidence type="ECO:0000313" key="4">
    <source>
        <dbReference type="Proteomes" id="UP000030636"/>
    </source>
</evidence>
<dbReference type="Gene3D" id="3.40.50.1820">
    <property type="entry name" value="alpha/beta hydrolase"/>
    <property type="match status" value="1"/>
</dbReference>
<dbReference type="PANTHER" id="PTHR43194">
    <property type="entry name" value="HYDROLASE ALPHA/BETA FOLD FAMILY"/>
    <property type="match status" value="1"/>
</dbReference>
<dbReference type="InterPro" id="IPR029058">
    <property type="entry name" value="AB_hydrolase_fold"/>
</dbReference>
<dbReference type="PRINTS" id="PR00412">
    <property type="entry name" value="EPOXHYDRLASE"/>
</dbReference>
<keyword evidence="3" id="KW-0378">Hydrolase</keyword>
<dbReference type="InterPro" id="IPR000073">
    <property type="entry name" value="AB_hydrolase_1"/>
</dbReference>
<dbReference type="InterPro" id="IPR000639">
    <property type="entry name" value="Epox_hydrolase-like"/>
</dbReference>
<dbReference type="Pfam" id="PF12697">
    <property type="entry name" value="Abhydrolase_6"/>
    <property type="match status" value="1"/>
</dbReference>
<dbReference type="RefSeq" id="WP_039172407.1">
    <property type="nucleotide sequence ID" value="NZ_CP007457.1"/>
</dbReference>
<accession>A0A0A7ID65</accession>
<proteinExistence type="predicted"/>